<dbReference type="InterPro" id="IPR003593">
    <property type="entry name" value="AAA+_ATPase"/>
</dbReference>
<evidence type="ECO:0000256" key="4">
    <source>
        <dbReference type="SAM" id="Coils"/>
    </source>
</evidence>
<evidence type="ECO:0000259" key="6">
    <source>
        <dbReference type="PROSITE" id="PS50893"/>
    </source>
</evidence>
<dbReference type="Pfam" id="PF00005">
    <property type="entry name" value="ABC_tran"/>
    <property type="match status" value="2"/>
</dbReference>
<feature type="region of interest" description="Disordered" evidence="5">
    <location>
        <begin position="398"/>
        <end position="423"/>
    </location>
</feature>
<name>A0A7S1B7A2_9STRA</name>
<evidence type="ECO:0000256" key="3">
    <source>
        <dbReference type="ARBA" id="ARBA00022840"/>
    </source>
</evidence>
<dbReference type="EMBL" id="HBFR01005903">
    <property type="protein sequence ID" value="CAD8877030.1"/>
    <property type="molecule type" value="Transcribed_RNA"/>
</dbReference>
<dbReference type="PANTHER" id="PTHR19211:SF14">
    <property type="entry name" value="ATP-BINDING CASSETTE SUB-FAMILY F MEMBER 1"/>
    <property type="match status" value="1"/>
</dbReference>
<sequence>MDVVESEEIDYMDMVKSKVEDSKSKVHQDEAKEEEVFYGAPDDAAWTDKSAAILLAEKMALETNEDSRELTHGPDGKKLSNKERKKKLKELEQRRRQMEYEVAAAQASAEGAQFACSQTAFDSNDPTWNNSLDIKVPSFNISAAGKVLFRDATLNISHGRRYGLVGPNGRGKSTLLKMIASRDLVLPPRIDFLYVEQEVVADDTPAVEAVLKADKLRWNLLEEEKKLAAGVDAGDENPRTFARLQEIYDQLAAIGSDAAESKARKILYGLGFDIEMQTKPTKMFSGGWRMRISLARALFIEPTLLMLDEPTNHLDLNAVIWLDDYLQKWKKTLFIVSHDQDFLNSVTQEILHIEELKLVSYRGNYDSFKVLEAQKRKQQQVAWEKQQKQIAALKRKGNSKTKAIEQAKKNPKRELTGKAKKKRDSDIAAGAEAAEAAELIKRPKEYTVSLEFAEVAPLGRPVIEVTEVHFRYGPKYPVIFDKIDFGIDMDSRICVVGPNGAGKSTLLKLLTGEVRPTSGDLRINPRLRMGIYNQHFVDRLPMNKTPVEHLRDRFEDEDYQSVRNRLGKYGLEGHAHEVTMRDLSGGQKARVVFVELSLQRPHVLLLDEPTNNLDIETIDALSEAINVFNGGIVVVTHDARLIEDCELELWVVEKEGVTKWTEGFEDYKTTLLEEMERAMEKEAAERAEKLAAAAEVRAKKLAAKMEAMKISK</sequence>
<dbReference type="SMART" id="SM00382">
    <property type="entry name" value="AAA"/>
    <property type="match status" value="2"/>
</dbReference>
<feature type="coiled-coil region" evidence="4">
    <location>
        <begin position="672"/>
        <end position="704"/>
    </location>
</feature>
<accession>A0A7S1B7A2</accession>
<dbReference type="CDD" id="cd03221">
    <property type="entry name" value="ABCF_EF-3"/>
    <property type="match status" value="2"/>
</dbReference>
<evidence type="ECO:0000256" key="5">
    <source>
        <dbReference type="SAM" id="MobiDB-lite"/>
    </source>
</evidence>
<evidence type="ECO:0000256" key="2">
    <source>
        <dbReference type="ARBA" id="ARBA00022741"/>
    </source>
</evidence>
<protein>
    <recommendedName>
        <fullName evidence="6">ABC transporter domain-containing protein</fullName>
    </recommendedName>
</protein>
<dbReference type="Pfam" id="PF12848">
    <property type="entry name" value="ABC_tran_Xtn"/>
    <property type="match status" value="1"/>
</dbReference>
<dbReference type="PROSITE" id="PS50893">
    <property type="entry name" value="ABC_TRANSPORTER_2"/>
    <property type="match status" value="2"/>
</dbReference>
<feature type="region of interest" description="Disordered" evidence="5">
    <location>
        <begin position="63"/>
        <end position="85"/>
    </location>
</feature>
<evidence type="ECO:0000256" key="1">
    <source>
        <dbReference type="ARBA" id="ARBA00022737"/>
    </source>
</evidence>
<feature type="compositionally biased region" description="Basic and acidic residues" evidence="5">
    <location>
        <begin position="65"/>
        <end position="82"/>
    </location>
</feature>
<dbReference type="FunFam" id="3.40.50.300:FF:000011">
    <property type="entry name" value="Putative ABC transporter ATP-binding component"/>
    <property type="match status" value="1"/>
</dbReference>
<dbReference type="SUPFAM" id="SSF52540">
    <property type="entry name" value="P-loop containing nucleoside triphosphate hydrolases"/>
    <property type="match status" value="2"/>
</dbReference>
<dbReference type="Gene3D" id="3.40.50.300">
    <property type="entry name" value="P-loop containing nucleotide triphosphate hydrolases"/>
    <property type="match status" value="2"/>
</dbReference>
<dbReference type="InterPro" id="IPR003439">
    <property type="entry name" value="ABC_transporter-like_ATP-bd"/>
</dbReference>
<dbReference type="GO" id="GO:0016887">
    <property type="term" value="F:ATP hydrolysis activity"/>
    <property type="evidence" value="ECO:0007669"/>
    <property type="project" value="InterPro"/>
</dbReference>
<dbReference type="GO" id="GO:0005524">
    <property type="term" value="F:ATP binding"/>
    <property type="evidence" value="ECO:0007669"/>
    <property type="project" value="UniProtKB-KW"/>
</dbReference>
<gene>
    <name evidence="7" type="ORF">CHYS00102_LOCUS4214</name>
</gene>
<reference evidence="7" key="1">
    <citation type="submission" date="2021-01" db="EMBL/GenBank/DDBJ databases">
        <authorList>
            <person name="Corre E."/>
            <person name="Pelletier E."/>
            <person name="Niang G."/>
            <person name="Scheremetjew M."/>
            <person name="Finn R."/>
            <person name="Kale V."/>
            <person name="Holt S."/>
            <person name="Cochrane G."/>
            <person name="Meng A."/>
            <person name="Brown T."/>
            <person name="Cohen L."/>
        </authorList>
    </citation>
    <scope>NUCLEOTIDE SEQUENCE</scope>
    <source>
        <strain evidence="7">308</strain>
    </source>
</reference>
<keyword evidence="2" id="KW-0547">Nucleotide-binding</keyword>
<dbReference type="InterPro" id="IPR050611">
    <property type="entry name" value="ABCF"/>
</dbReference>
<proteinExistence type="predicted"/>
<dbReference type="InterPro" id="IPR017871">
    <property type="entry name" value="ABC_transporter-like_CS"/>
</dbReference>
<feature type="compositionally biased region" description="Basic and acidic residues" evidence="5">
    <location>
        <begin position="402"/>
        <end position="417"/>
    </location>
</feature>
<feature type="domain" description="ABC transporter" evidence="6">
    <location>
        <begin position="134"/>
        <end position="380"/>
    </location>
</feature>
<feature type="domain" description="ABC transporter" evidence="6">
    <location>
        <begin position="463"/>
        <end position="679"/>
    </location>
</feature>
<dbReference type="InterPro" id="IPR027417">
    <property type="entry name" value="P-loop_NTPase"/>
</dbReference>
<keyword evidence="1" id="KW-0677">Repeat</keyword>
<dbReference type="PANTHER" id="PTHR19211">
    <property type="entry name" value="ATP-BINDING TRANSPORT PROTEIN-RELATED"/>
    <property type="match status" value="1"/>
</dbReference>
<evidence type="ECO:0000313" key="7">
    <source>
        <dbReference type="EMBL" id="CAD8877030.1"/>
    </source>
</evidence>
<dbReference type="FunFam" id="3.40.50.300:FF:000104">
    <property type="entry name" value="ATP-binding cassette sub-family F member 3"/>
    <property type="match status" value="1"/>
</dbReference>
<dbReference type="InterPro" id="IPR032781">
    <property type="entry name" value="ABC_tran_Xtn"/>
</dbReference>
<dbReference type="AlphaFoldDB" id="A0A7S1B7A2"/>
<keyword evidence="3" id="KW-0067">ATP-binding</keyword>
<dbReference type="PROSITE" id="PS00211">
    <property type="entry name" value="ABC_TRANSPORTER_1"/>
    <property type="match status" value="2"/>
</dbReference>
<keyword evidence="4" id="KW-0175">Coiled coil</keyword>
<organism evidence="7">
    <name type="scientific">Corethron hystrix</name>
    <dbReference type="NCBI Taxonomy" id="216773"/>
    <lineage>
        <taxon>Eukaryota</taxon>
        <taxon>Sar</taxon>
        <taxon>Stramenopiles</taxon>
        <taxon>Ochrophyta</taxon>
        <taxon>Bacillariophyta</taxon>
        <taxon>Coscinodiscophyceae</taxon>
        <taxon>Corethrophycidae</taxon>
        <taxon>Corethrales</taxon>
        <taxon>Corethraceae</taxon>
        <taxon>Corethron</taxon>
    </lineage>
</organism>